<organism evidence="3 4">
    <name type="scientific">Alicyclobacillus fastidiosus</name>
    <dbReference type="NCBI Taxonomy" id="392011"/>
    <lineage>
        <taxon>Bacteria</taxon>
        <taxon>Bacillati</taxon>
        <taxon>Bacillota</taxon>
        <taxon>Bacilli</taxon>
        <taxon>Bacillales</taxon>
        <taxon>Alicyclobacillaceae</taxon>
        <taxon>Alicyclobacillus</taxon>
    </lineage>
</organism>
<feature type="region of interest" description="Disordered" evidence="1">
    <location>
        <begin position="150"/>
        <end position="180"/>
    </location>
</feature>
<dbReference type="RefSeq" id="WP_275477030.1">
    <property type="nucleotide sequence ID" value="NZ_CP162940.1"/>
</dbReference>
<keyword evidence="4" id="KW-1185">Reference proteome</keyword>
<feature type="transmembrane region" description="Helical" evidence="2">
    <location>
        <begin position="116"/>
        <end position="137"/>
    </location>
</feature>
<protein>
    <recommendedName>
        <fullName evidence="5">DUF3592 domain-containing protein</fullName>
    </recommendedName>
</protein>
<keyword evidence="2" id="KW-0812">Transmembrane</keyword>
<dbReference type="Proteomes" id="UP001579974">
    <property type="component" value="Unassembled WGS sequence"/>
</dbReference>
<sequence>MRLVKRRGRLPYRVVFVILAIVGLCLFEAYRLVMPYVARNPMYHEVTIGEPVIDKWNYDGEDEEGYLKFYNTSSDQVAVLPPTSKLFGADGKFVVIERADSGSLTYASALESAPPIWYAVMVMFVGAAIWLIMYRLSSGRKHRMHLRKAPPFPSALSTPHPFGHTRRFRPSKRQKSRFFR</sequence>
<keyword evidence="2" id="KW-1133">Transmembrane helix</keyword>
<proteinExistence type="predicted"/>
<gene>
    <name evidence="3" type="ORF">KKP3000_001073</name>
</gene>
<name>A0ABV5AJ23_9BACL</name>
<keyword evidence="2" id="KW-0472">Membrane</keyword>
<feature type="transmembrane region" description="Helical" evidence="2">
    <location>
        <begin position="12"/>
        <end position="33"/>
    </location>
</feature>
<evidence type="ECO:0008006" key="5">
    <source>
        <dbReference type="Google" id="ProtNLM"/>
    </source>
</evidence>
<accession>A0ABV5AJ23</accession>
<feature type="compositionally biased region" description="Basic residues" evidence="1">
    <location>
        <begin position="163"/>
        <end position="180"/>
    </location>
</feature>
<evidence type="ECO:0000313" key="4">
    <source>
        <dbReference type="Proteomes" id="UP001579974"/>
    </source>
</evidence>
<evidence type="ECO:0000256" key="2">
    <source>
        <dbReference type="SAM" id="Phobius"/>
    </source>
</evidence>
<comment type="caution">
    <text evidence="3">The sequence shown here is derived from an EMBL/GenBank/DDBJ whole genome shotgun (WGS) entry which is preliminary data.</text>
</comment>
<reference evidence="3 4" key="1">
    <citation type="journal article" date="2024" name="Int. J. Mol. Sci.">
        <title>Exploration of Alicyclobacillus spp. Genome in Search of Antibiotic Resistance.</title>
        <authorList>
            <person name="Bucka-Kolendo J."/>
            <person name="Kiousi D.E."/>
            <person name="Dekowska A."/>
            <person name="Mikolajczuk-Szczyrba A."/>
            <person name="Karadedos D.M."/>
            <person name="Michael P."/>
            <person name="Galanis A."/>
            <person name="Sokolowska B."/>
        </authorList>
    </citation>
    <scope>NUCLEOTIDE SEQUENCE [LARGE SCALE GENOMIC DNA]</scope>
    <source>
        <strain evidence="3 4">KKP 3000</strain>
    </source>
</reference>
<evidence type="ECO:0000313" key="3">
    <source>
        <dbReference type="EMBL" id="MFB5192278.1"/>
    </source>
</evidence>
<dbReference type="EMBL" id="JBDXSU010000019">
    <property type="protein sequence ID" value="MFB5192278.1"/>
    <property type="molecule type" value="Genomic_DNA"/>
</dbReference>
<evidence type="ECO:0000256" key="1">
    <source>
        <dbReference type="SAM" id="MobiDB-lite"/>
    </source>
</evidence>